<dbReference type="PANTHER" id="PTHR35201:SF4">
    <property type="entry name" value="BETA-PINACENE SYNTHASE-RELATED"/>
    <property type="match status" value="1"/>
</dbReference>
<dbReference type="Pfam" id="PF19086">
    <property type="entry name" value="Terpene_syn_C_2"/>
    <property type="match status" value="1"/>
</dbReference>
<protein>
    <recommendedName>
        <fullName evidence="2">Terpene synthase</fullName>
        <ecNumber evidence="2">4.2.3.-</ecNumber>
    </recommendedName>
</protein>
<dbReference type="PANTHER" id="PTHR35201">
    <property type="entry name" value="TERPENE SYNTHASE"/>
    <property type="match status" value="1"/>
</dbReference>
<reference evidence="3" key="1">
    <citation type="submission" date="2024-02" db="EMBL/GenBank/DDBJ databases">
        <authorList>
            <consortium name="ELIXIR-Norway"/>
            <consortium name="Elixir Norway"/>
        </authorList>
    </citation>
    <scope>NUCLEOTIDE SEQUENCE</scope>
</reference>
<dbReference type="SFLD" id="SFLDG01020">
    <property type="entry name" value="Terpene_Cyclase_Like_2"/>
    <property type="match status" value="1"/>
</dbReference>
<keyword evidence="2" id="KW-0479">Metal-binding</keyword>
<dbReference type="SUPFAM" id="SSF48576">
    <property type="entry name" value="Terpenoid synthases"/>
    <property type="match status" value="1"/>
</dbReference>
<dbReference type="Proteomes" id="UP001497512">
    <property type="component" value="Chromosome 13"/>
</dbReference>
<keyword evidence="2" id="KW-0460">Magnesium</keyword>
<evidence type="ECO:0000256" key="2">
    <source>
        <dbReference type="RuleBase" id="RU366034"/>
    </source>
</evidence>
<accession>A0ABP0TUA7</accession>
<evidence type="ECO:0000313" key="3">
    <source>
        <dbReference type="EMBL" id="CAK9202618.1"/>
    </source>
</evidence>
<keyword evidence="2" id="KW-0456">Lyase</keyword>
<name>A0ABP0TUA7_9BRYO</name>
<sequence length="393" mass="45096">MSVSIMAVPILQTFTSVHSANCISYRNLSCKALELRSSSSQAFRLRTCSSRFLQRKAYGSSSPSSATTSVHAHVQQEMEHPIQLERTKFQQVFQDFVIPKFIPPFCHNRNPLGEEANQAAQQWYHHYFGSTILPETFEKIKKGNTQILPISNHPTAELSRLEWAIEFFFFMFVIDDVVECKTHFDKHKASAICSAFSNLWSRATSEMPEEWSLRFTRILQEAVLAQFLEARYLLEKKHPSFSMYLAHRKEFGYMDASLAIIDYVDGVFLPDTLHYSSPMQQLLQASGDVICWHNDIYSFQKELANGETHNLVILLSKEKQISYSKAAELVNQMVFDKIEEVQSAITDLRVLTQSNKEITVAQRAAIKQYIVCCTSFISSTHEFHTQSSRFQVV</sequence>
<comment type="similarity">
    <text evidence="1 2">Belongs to the terpene synthase family.</text>
</comment>
<dbReference type="EC" id="4.2.3.-" evidence="2"/>
<gene>
    <name evidence="3" type="ORF">CSSPTR1EN2_LOCUS6497</name>
</gene>
<dbReference type="InterPro" id="IPR008949">
    <property type="entry name" value="Isoprenoid_synthase_dom_sf"/>
</dbReference>
<organism evidence="3 4">
    <name type="scientific">Sphagnum troendelagicum</name>
    <dbReference type="NCBI Taxonomy" id="128251"/>
    <lineage>
        <taxon>Eukaryota</taxon>
        <taxon>Viridiplantae</taxon>
        <taxon>Streptophyta</taxon>
        <taxon>Embryophyta</taxon>
        <taxon>Bryophyta</taxon>
        <taxon>Sphagnophytina</taxon>
        <taxon>Sphagnopsida</taxon>
        <taxon>Sphagnales</taxon>
        <taxon>Sphagnaceae</taxon>
        <taxon>Sphagnum</taxon>
    </lineage>
</organism>
<dbReference type="Gene3D" id="1.10.600.10">
    <property type="entry name" value="Farnesyl Diphosphate Synthase"/>
    <property type="match status" value="1"/>
</dbReference>
<evidence type="ECO:0000313" key="4">
    <source>
        <dbReference type="Proteomes" id="UP001497512"/>
    </source>
</evidence>
<dbReference type="EMBL" id="OZ019905">
    <property type="protein sequence ID" value="CAK9202618.1"/>
    <property type="molecule type" value="Genomic_DNA"/>
</dbReference>
<dbReference type="InterPro" id="IPR034686">
    <property type="entry name" value="Terpene_cyclase-like_2"/>
</dbReference>
<comment type="cofactor">
    <cofactor evidence="2">
        <name>Mg(2+)</name>
        <dbReference type="ChEBI" id="CHEBI:18420"/>
    </cofactor>
</comment>
<dbReference type="SFLD" id="SFLDS00005">
    <property type="entry name" value="Isoprenoid_Synthase_Type_I"/>
    <property type="match status" value="1"/>
</dbReference>
<keyword evidence="4" id="KW-1185">Reference proteome</keyword>
<proteinExistence type="inferred from homology"/>
<evidence type="ECO:0000256" key="1">
    <source>
        <dbReference type="ARBA" id="ARBA00006333"/>
    </source>
</evidence>